<feature type="domain" description="Flavin reductase like" evidence="3">
    <location>
        <begin position="228"/>
        <end position="359"/>
    </location>
</feature>
<dbReference type="InterPro" id="IPR012349">
    <property type="entry name" value="Split_barrel_FMN-bd"/>
</dbReference>
<dbReference type="GO" id="GO:0010181">
    <property type="term" value="F:FMN binding"/>
    <property type="evidence" value="ECO:0007669"/>
    <property type="project" value="InterPro"/>
</dbReference>
<dbReference type="GeneID" id="91096888"/>
<evidence type="ECO:0000256" key="1">
    <source>
        <dbReference type="ARBA" id="ARBA00023002"/>
    </source>
</evidence>
<dbReference type="Proteomes" id="UP001355207">
    <property type="component" value="Chromosome 8"/>
</dbReference>
<evidence type="ECO:0000256" key="2">
    <source>
        <dbReference type="SAM" id="MobiDB-lite"/>
    </source>
</evidence>
<dbReference type="RefSeq" id="XP_066078038.1">
    <property type="nucleotide sequence ID" value="XM_066221941.1"/>
</dbReference>
<dbReference type="Gene3D" id="2.30.110.10">
    <property type="entry name" value="Electron Transport, Fmn-binding Protein, Chain A"/>
    <property type="match status" value="2"/>
</dbReference>
<name>A0AAX4K0M4_9TREE</name>
<evidence type="ECO:0000313" key="5">
    <source>
        <dbReference type="Proteomes" id="UP001355207"/>
    </source>
</evidence>
<evidence type="ECO:0000259" key="3">
    <source>
        <dbReference type="Pfam" id="PF01613"/>
    </source>
</evidence>
<feature type="domain" description="Flavin reductase like" evidence="3">
    <location>
        <begin position="53"/>
        <end position="113"/>
    </location>
</feature>
<dbReference type="InterPro" id="IPR002563">
    <property type="entry name" value="Flavin_Rdtase-like_dom"/>
</dbReference>
<dbReference type="Pfam" id="PF01613">
    <property type="entry name" value="Flavin_Reduct"/>
    <property type="match status" value="2"/>
</dbReference>
<protein>
    <recommendedName>
        <fullName evidence="3">Flavin reductase like domain-containing protein</fullName>
    </recommendedName>
</protein>
<sequence length="362" mass="39700">MVLAIAIAKRKATTTTSTARSINRSWKQSPIRLMRKAFSDKVNDPSILLREVMRNVAQPVAVAVTSVPSTSTLYGKSKYHGATLTSFTSLTLYPFPLVAFSLRLPSRMADCLRPFRTHIDHNHPSSSYTSSSKTTKQNTNIDQIQIPNTIKGITLPPKSELPWPLSKLPMPEQPPEWAKSLFEQIPNPLIDQTTSNPLNPTSSSSSSIPTTENSADTTTIPFNQHPTPLTISLLSKSNESIADSLSLPSNNHSSIFNLPNTWINKNENENHPPSLKNSLGSLKCEIVGSVLLKNLCGSALTSSNTLTNGNGSGSGEGSELFICRVIDVDIPSIISENNDNTLKDHHQPLLHWRRKYVGIKDD</sequence>
<dbReference type="GO" id="GO:0042602">
    <property type="term" value="F:riboflavin reductase (NADPH) activity"/>
    <property type="evidence" value="ECO:0007669"/>
    <property type="project" value="TreeGrafter"/>
</dbReference>
<dbReference type="AlphaFoldDB" id="A0AAX4K0M4"/>
<dbReference type="PANTHER" id="PTHR30466:SF1">
    <property type="entry name" value="FMN REDUCTASE (NADH) RUTF"/>
    <property type="match status" value="1"/>
</dbReference>
<organism evidence="4 5">
    <name type="scientific">Kwoniella dendrophila CBS 6074</name>
    <dbReference type="NCBI Taxonomy" id="1295534"/>
    <lineage>
        <taxon>Eukaryota</taxon>
        <taxon>Fungi</taxon>
        <taxon>Dikarya</taxon>
        <taxon>Basidiomycota</taxon>
        <taxon>Agaricomycotina</taxon>
        <taxon>Tremellomycetes</taxon>
        <taxon>Tremellales</taxon>
        <taxon>Cryptococcaceae</taxon>
        <taxon>Kwoniella</taxon>
    </lineage>
</organism>
<dbReference type="PANTHER" id="PTHR30466">
    <property type="entry name" value="FLAVIN REDUCTASE"/>
    <property type="match status" value="1"/>
</dbReference>
<keyword evidence="1" id="KW-0560">Oxidoreductase</keyword>
<evidence type="ECO:0000313" key="4">
    <source>
        <dbReference type="EMBL" id="WWC91276.1"/>
    </source>
</evidence>
<keyword evidence="5" id="KW-1185">Reference proteome</keyword>
<gene>
    <name evidence="4" type="ORF">L201_006219</name>
</gene>
<dbReference type="InterPro" id="IPR050268">
    <property type="entry name" value="NADH-dep_flavin_reductase"/>
</dbReference>
<feature type="compositionally biased region" description="Low complexity" evidence="2">
    <location>
        <begin position="125"/>
        <end position="136"/>
    </location>
</feature>
<feature type="compositionally biased region" description="Polar residues" evidence="2">
    <location>
        <begin position="215"/>
        <end position="224"/>
    </location>
</feature>
<feature type="region of interest" description="Disordered" evidence="2">
    <location>
        <begin position="119"/>
        <end position="140"/>
    </location>
</feature>
<dbReference type="EMBL" id="CP144105">
    <property type="protein sequence ID" value="WWC91276.1"/>
    <property type="molecule type" value="Genomic_DNA"/>
</dbReference>
<feature type="compositionally biased region" description="Low complexity" evidence="2">
    <location>
        <begin position="193"/>
        <end position="214"/>
    </location>
</feature>
<proteinExistence type="predicted"/>
<reference evidence="4 5" key="1">
    <citation type="submission" date="2024-01" db="EMBL/GenBank/DDBJ databases">
        <title>Comparative genomics of Cryptococcus and Kwoniella reveals pathogenesis evolution and contrasting modes of karyotype evolution via chromosome fusion or intercentromeric recombination.</title>
        <authorList>
            <person name="Coelho M.A."/>
            <person name="David-Palma M."/>
            <person name="Shea T."/>
            <person name="Bowers K."/>
            <person name="McGinley-Smith S."/>
            <person name="Mohammad A.W."/>
            <person name="Gnirke A."/>
            <person name="Yurkov A.M."/>
            <person name="Nowrousian M."/>
            <person name="Sun S."/>
            <person name="Cuomo C.A."/>
            <person name="Heitman J."/>
        </authorList>
    </citation>
    <scope>NUCLEOTIDE SEQUENCE [LARGE SCALE GENOMIC DNA]</scope>
    <source>
        <strain evidence="4 5">CBS 6074</strain>
    </source>
</reference>
<dbReference type="SUPFAM" id="SSF50475">
    <property type="entry name" value="FMN-binding split barrel"/>
    <property type="match status" value="1"/>
</dbReference>
<accession>A0AAX4K0M4</accession>
<feature type="region of interest" description="Disordered" evidence="2">
    <location>
        <begin position="189"/>
        <end position="224"/>
    </location>
</feature>